<evidence type="ECO:0000256" key="1">
    <source>
        <dbReference type="SAM" id="MobiDB-lite"/>
    </source>
</evidence>
<evidence type="ECO:0008006" key="4">
    <source>
        <dbReference type="Google" id="ProtNLM"/>
    </source>
</evidence>
<feature type="region of interest" description="Disordered" evidence="1">
    <location>
        <begin position="32"/>
        <end position="69"/>
    </location>
</feature>
<organism evidence="2 3">
    <name type="scientific">Diaporthe vaccinii</name>
    <dbReference type="NCBI Taxonomy" id="105482"/>
    <lineage>
        <taxon>Eukaryota</taxon>
        <taxon>Fungi</taxon>
        <taxon>Dikarya</taxon>
        <taxon>Ascomycota</taxon>
        <taxon>Pezizomycotina</taxon>
        <taxon>Sordariomycetes</taxon>
        <taxon>Sordariomycetidae</taxon>
        <taxon>Diaporthales</taxon>
        <taxon>Diaporthaceae</taxon>
        <taxon>Diaporthe</taxon>
        <taxon>Diaporthe eres species complex</taxon>
    </lineage>
</organism>
<evidence type="ECO:0000313" key="2">
    <source>
        <dbReference type="EMBL" id="KAL2280920.1"/>
    </source>
</evidence>
<proteinExistence type="predicted"/>
<name>A0ABR4EEV0_9PEZI</name>
<keyword evidence="3" id="KW-1185">Reference proteome</keyword>
<protein>
    <recommendedName>
        <fullName evidence="4">Secreted protein</fullName>
    </recommendedName>
</protein>
<feature type="compositionally biased region" description="Low complexity" evidence="1">
    <location>
        <begin position="56"/>
        <end position="69"/>
    </location>
</feature>
<dbReference type="EMBL" id="JBAWTH010000062">
    <property type="protein sequence ID" value="KAL2280920.1"/>
    <property type="molecule type" value="Genomic_DNA"/>
</dbReference>
<accession>A0ABR4EEV0</accession>
<sequence length="99" mass="10804">MLGLAATFLGTWVRSTRETLLDPPYLRSFHSPRSITTPIPIGTSCKHGDRREGDRSVSSPSSPDGLPLPVPLLQLQLARPPTTTGLTAPELYHRTFTVP</sequence>
<feature type="compositionally biased region" description="Basic and acidic residues" evidence="1">
    <location>
        <begin position="46"/>
        <end position="55"/>
    </location>
</feature>
<dbReference type="Proteomes" id="UP001600888">
    <property type="component" value="Unassembled WGS sequence"/>
</dbReference>
<reference evidence="2 3" key="1">
    <citation type="submission" date="2024-03" db="EMBL/GenBank/DDBJ databases">
        <title>A high-quality draft genome sequence of Diaporthe vaccinii, a causative agent of upright dieback and viscid rot disease in cranberry plants.</title>
        <authorList>
            <person name="Sarrasin M."/>
            <person name="Lang B.F."/>
            <person name="Burger G."/>
        </authorList>
    </citation>
    <scope>NUCLEOTIDE SEQUENCE [LARGE SCALE GENOMIC DNA]</scope>
    <source>
        <strain evidence="2 3">IS7</strain>
    </source>
</reference>
<evidence type="ECO:0000313" key="3">
    <source>
        <dbReference type="Proteomes" id="UP001600888"/>
    </source>
</evidence>
<comment type="caution">
    <text evidence="2">The sequence shown here is derived from an EMBL/GenBank/DDBJ whole genome shotgun (WGS) entry which is preliminary data.</text>
</comment>
<gene>
    <name evidence="2" type="ORF">FJTKL_12227</name>
</gene>